<protein>
    <recommendedName>
        <fullName evidence="2">DUF3443 domain-containing protein</fullName>
    </recommendedName>
</protein>
<organism evidence="1">
    <name type="scientific">mine drainage metagenome</name>
    <dbReference type="NCBI Taxonomy" id="410659"/>
    <lineage>
        <taxon>unclassified sequences</taxon>
        <taxon>metagenomes</taxon>
        <taxon>ecological metagenomes</taxon>
    </lineage>
</organism>
<evidence type="ECO:0008006" key="2">
    <source>
        <dbReference type="Google" id="ProtNLM"/>
    </source>
</evidence>
<dbReference type="InterPro" id="IPR021847">
    <property type="entry name" value="DUF3443"/>
</dbReference>
<gene>
    <name evidence="1" type="ORF">GALL_266730</name>
</gene>
<dbReference type="EMBL" id="MLJW01000260">
    <property type="protein sequence ID" value="OIQ91399.1"/>
    <property type="molecule type" value="Genomic_DNA"/>
</dbReference>
<evidence type="ECO:0000313" key="1">
    <source>
        <dbReference type="EMBL" id="OIQ91399.1"/>
    </source>
</evidence>
<dbReference type="Pfam" id="PF11925">
    <property type="entry name" value="DUF3443"/>
    <property type="match status" value="1"/>
</dbReference>
<sequence length="402" mass="39697">MRSGSSLGARGWAVIVAAALALAACGSGGGGSGGSAAAGNTNSNLLPIVVDAGPANTVNVPFVSVTICAPGGSNCQTIDHVILDTGSTGLRIMSSVLNASLAQALSQQKSGSSPLAECVQFADGYVWGPVKTADVALGGEAPLKSLALQVIGDPNYNNVPSDCSNTGPAENSVQAFGGNGILGVAVFQQDCGAACAQAATPATYYACTGASCQAVAVPLAQQVQNPVGLLPSDNNGVVIDLPTVAATGAATAAGSLYLGIGTEADNALGSAKVYALDSSGNFTTVFNGQRYAGSFVDSGSNALYFPDGSTTVCSSGFYCPASPQQFVATNQGTNGASGSVAFSVANADGLLATGNTAFSNLAGPSSGIPSFDWGLPFHFGRRVYTAIEGRSTPGGTGPYVAY</sequence>
<accession>A0A1J5RHC3</accession>
<dbReference type="AlphaFoldDB" id="A0A1J5RHC3"/>
<comment type="caution">
    <text evidence="1">The sequence shown here is derived from an EMBL/GenBank/DDBJ whole genome shotgun (WGS) entry which is preliminary data.</text>
</comment>
<reference evidence="1" key="1">
    <citation type="submission" date="2016-10" db="EMBL/GenBank/DDBJ databases">
        <title>Sequence of Gallionella enrichment culture.</title>
        <authorList>
            <person name="Poehlein A."/>
            <person name="Muehling M."/>
            <person name="Daniel R."/>
        </authorList>
    </citation>
    <scope>NUCLEOTIDE SEQUENCE</scope>
</reference>
<name>A0A1J5RHC3_9ZZZZ</name>
<dbReference type="PROSITE" id="PS51257">
    <property type="entry name" value="PROKAR_LIPOPROTEIN"/>
    <property type="match status" value="1"/>
</dbReference>
<proteinExistence type="predicted"/>